<feature type="transmembrane region" description="Helical" evidence="5">
    <location>
        <begin position="26"/>
        <end position="45"/>
    </location>
</feature>
<proteinExistence type="predicted"/>
<dbReference type="AlphaFoldDB" id="A0A3D9RI51"/>
<evidence type="ECO:0000256" key="3">
    <source>
        <dbReference type="ARBA" id="ARBA00022989"/>
    </source>
</evidence>
<dbReference type="Proteomes" id="UP000256304">
    <property type="component" value="Unassembled WGS sequence"/>
</dbReference>
<keyword evidence="3 5" id="KW-1133">Transmembrane helix</keyword>
<keyword evidence="4 5" id="KW-0472">Membrane</keyword>
<dbReference type="PANTHER" id="PTHR43229:SF6">
    <property type="entry name" value="ABC-TYPE MULTIDRUG TRANSPORT SYSTEM, PERMEASE COMPONENT"/>
    <property type="match status" value="1"/>
</dbReference>
<feature type="transmembrane region" description="Helical" evidence="5">
    <location>
        <begin position="57"/>
        <end position="78"/>
    </location>
</feature>
<name>A0A3D9RI51_9BACL</name>
<dbReference type="RefSeq" id="WP_116190639.1">
    <property type="nucleotide sequence ID" value="NZ_QTTN01000024.1"/>
</dbReference>
<evidence type="ECO:0000256" key="1">
    <source>
        <dbReference type="ARBA" id="ARBA00004141"/>
    </source>
</evidence>
<comment type="subcellular location">
    <subcellularLocation>
        <location evidence="1">Membrane</location>
        <topology evidence="1">Multi-pass membrane protein</topology>
    </subcellularLocation>
</comment>
<sequence>MNSTMLRATVAQCKAELLRTVRNKRFVIFSVIMPVLFFFLFSNVVGSQKVGGVDFTAYYLMSMTCYGIIGASFSTFSIRMARERSLGWIRLLKITPLPSWAYIVSKIASQAIINLVIILMMFVIGGLGRQVDMSAAHWIESGLWIWIGGLSFMSLGTLFGSMRNPDAVQVLSTIVYMALSVLGGLWMPTETMSQTMQTISKLTPTYRLGQGAWNIIAGGSIDWMGVLILAIYMVVFMRISAYIMKKQEAV</sequence>
<feature type="transmembrane region" description="Helical" evidence="5">
    <location>
        <begin position="212"/>
        <end position="236"/>
    </location>
</feature>
<organism evidence="7 8">
    <name type="scientific">Paenibacillus taihuensis</name>
    <dbReference type="NCBI Taxonomy" id="1156355"/>
    <lineage>
        <taxon>Bacteria</taxon>
        <taxon>Bacillati</taxon>
        <taxon>Bacillota</taxon>
        <taxon>Bacilli</taxon>
        <taxon>Bacillales</taxon>
        <taxon>Paenibacillaceae</taxon>
        <taxon>Paenibacillus</taxon>
    </lineage>
</organism>
<dbReference type="EMBL" id="QTTN01000024">
    <property type="protein sequence ID" value="REE78759.1"/>
    <property type="molecule type" value="Genomic_DNA"/>
</dbReference>
<evidence type="ECO:0000313" key="8">
    <source>
        <dbReference type="Proteomes" id="UP000256304"/>
    </source>
</evidence>
<feature type="domain" description="ABC transmembrane type-2" evidence="6">
    <location>
        <begin position="25"/>
        <end position="247"/>
    </location>
</feature>
<dbReference type="InterPro" id="IPR000412">
    <property type="entry name" value="ABC_2_transport"/>
</dbReference>
<dbReference type="InterPro" id="IPR013525">
    <property type="entry name" value="ABC2_TM"/>
</dbReference>
<evidence type="ECO:0000259" key="6">
    <source>
        <dbReference type="PROSITE" id="PS51012"/>
    </source>
</evidence>
<dbReference type="Pfam" id="PF12698">
    <property type="entry name" value="ABC2_membrane_3"/>
    <property type="match status" value="1"/>
</dbReference>
<protein>
    <submittedName>
        <fullName evidence="7">ABC-2 type transport system permease protein</fullName>
    </submittedName>
</protein>
<dbReference type="GO" id="GO:0043190">
    <property type="term" value="C:ATP-binding cassette (ABC) transporter complex"/>
    <property type="evidence" value="ECO:0007669"/>
    <property type="project" value="InterPro"/>
</dbReference>
<keyword evidence="8" id="KW-1185">Reference proteome</keyword>
<gene>
    <name evidence="7" type="ORF">A8990_12435</name>
</gene>
<feature type="transmembrane region" description="Helical" evidence="5">
    <location>
        <begin position="143"/>
        <end position="160"/>
    </location>
</feature>
<dbReference type="GO" id="GO:0140359">
    <property type="term" value="F:ABC-type transporter activity"/>
    <property type="evidence" value="ECO:0007669"/>
    <property type="project" value="InterPro"/>
</dbReference>
<dbReference type="PIRSF" id="PIRSF006648">
    <property type="entry name" value="DrrB"/>
    <property type="match status" value="1"/>
</dbReference>
<dbReference type="PANTHER" id="PTHR43229">
    <property type="entry name" value="NODULATION PROTEIN J"/>
    <property type="match status" value="1"/>
</dbReference>
<reference evidence="7 8" key="1">
    <citation type="submission" date="2018-08" db="EMBL/GenBank/DDBJ databases">
        <title>Genomic Encyclopedia of Type Strains, Phase III (KMG-III): the genomes of soil and plant-associated and newly described type strains.</title>
        <authorList>
            <person name="Whitman W."/>
        </authorList>
    </citation>
    <scope>NUCLEOTIDE SEQUENCE [LARGE SCALE GENOMIC DNA]</scope>
    <source>
        <strain evidence="7 8">CGMCC 1.10966</strain>
    </source>
</reference>
<dbReference type="InterPro" id="IPR047817">
    <property type="entry name" value="ABC2_TM_bact-type"/>
</dbReference>
<dbReference type="OrthoDB" id="63188at2"/>
<keyword evidence="2 5" id="KW-0812">Transmembrane</keyword>
<comment type="caution">
    <text evidence="7">The sequence shown here is derived from an EMBL/GenBank/DDBJ whole genome shotgun (WGS) entry which is preliminary data.</text>
</comment>
<evidence type="ECO:0000256" key="5">
    <source>
        <dbReference type="SAM" id="Phobius"/>
    </source>
</evidence>
<evidence type="ECO:0000313" key="7">
    <source>
        <dbReference type="EMBL" id="REE78759.1"/>
    </source>
</evidence>
<accession>A0A3D9RI51</accession>
<evidence type="ECO:0000256" key="2">
    <source>
        <dbReference type="ARBA" id="ARBA00022692"/>
    </source>
</evidence>
<dbReference type="InterPro" id="IPR051784">
    <property type="entry name" value="Nod_factor_ABC_transporter"/>
</dbReference>
<feature type="transmembrane region" description="Helical" evidence="5">
    <location>
        <begin position="167"/>
        <end position="187"/>
    </location>
</feature>
<feature type="transmembrane region" description="Helical" evidence="5">
    <location>
        <begin position="99"/>
        <end position="123"/>
    </location>
</feature>
<dbReference type="PROSITE" id="PS51012">
    <property type="entry name" value="ABC_TM2"/>
    <property type="match status" value="1"/>
</dbReference>
<evidence type="ECO:0000256" key="4">
    <source>
        <dbReference type="ARBA" id="ARBA00023136"/>
    </source>
</evidence>